<gene>
    <name evidence="1" type="ORF">L1049_026810</name>
</gene>
<comment type="caution">
    <text evidence="1">The sequence shown here is derived from an EMBL/GenBank/DDBJ whole genome shotgun (WGS) entry which is preliminary data.</text>
</comment>
<protein>
    <submittedName>
        <fullName evidence="1">Uncharacterized protein</fullName>
    </submittedName>
</protein>
<evidence type="ECO:0000313" key="1">
    <source>
        <dbReference type="EMBL" id="KAK9271220.1"/>
    </source>
</evidence>
<dbReference type="AlphaFoldDB" id="A0AAP0NG72"/>
<dbReference type="EMBL" id="JBBPBK010000014">
    <property type="protein sequence ID" value="KAK9271220.1"/>
    <property type="molecule type" value="Genomic_DNA"/>
</dbReference>
<evidence type="ECO:0000313" key="2">
    <source>
        <dbReference type="Proteomes" id="UP001415857"/>
    </source>
</evidence>
<keyword evidence="2" id="KW-1185">Reference proteome</keyword>
<proteinExistence type="predicted"/>
<reference evidence="1 2" key="1">
    <citation type="journal article" date="2024" name="Plant J.">
        <title>Genome sequences and population genomics reveal climatic adaptation and genomic divergence between two closely related sweetgum species.</title>
        <authorList>
            <person name="Xu W.Q."/>
            <person name="Ren C.Q."/>
            <person name="Zhang X.Y."/>
            <person name="Comes H.P."/>
            <person name="Liu X.H."/>
            <person name="Li Y.G."/>
            <person name="Kettle C.J."/>
            <person name="Jalonen R."/>
            <person name="Gaisberger H."/>
            <person name="Ma Y.Z."/>
            <person name="Qiu Y.X."/>
        </authorList>
    </citation>
    <scope>NUCLEOTIDE SEQUENCE [LARGE SCALE GENOMIC DNA]</scope>
    <source>
        <strain evidence="1">Hangzhou</strain>
    </source>
</reference>
<dbReference type="Proteomes" id="UP001415857">
    <property type="component" value="Unassembled WGS sequence"/>
</dbReference>
<sequence length="58" mass="6280">MDFSKATQVMLLAIFVAIFMLISSEVATAMFHDAVPGLKLGRRVLQAGYNTTGRGGYN</sequence>
<organism evidence="1 2">
    <name type="scientific">Liquidambar formosana</name>
    <name type="common">Formosan gum</name>
    <dbReference type="NCBI Taxonomy" id="63359"/>
    <lineage>
        <taxon>Eukaryota</taxon>
        <taxon>Viridiplantae</taxon>
        <taxon>Streptophyta</taxon>
        <taxon>Embryophyta</taxon>
        <taxon>Tracheophyta</taxon>
        <taxon>Spermatophyta</taxon>
        <taxon>Magnoliopsida</taxon>
        <taxon>eudicotyledons</taxon>
        <taxon>Gunneridae</taxon>
        <taxon>Pentapetalae</taxon>
        <taxon>Saxifragales</taxon>
        <taxon>Altingiaceae</taxon>
        <taxon>Liquidambar</taxon>
    </lineage>
</organism>
<accession>A0AAP0NG72</accession>
<name>A0AAP0NG72_LIQFO</name>